<gene>
    <name evidence="2" type="ORF">OUZ56_001192</name>
</gene>
<feature type="compositionally biased region" description="Basic and acidic residues" evidence="1">
    <location>
        <begin position="10"/>
        <end position="22"/>
    </location>
</feature>
<sequence length="101" mass="11521">MSHPSSLSTSERDALRRDRRASSQDVWVRASLHGPTAPKSALLDKCRIVLAGNGMREKEMEGFGYKKEKKEGRLIKRQVDQKDKCRLFAPATDENAAYRMR</sequence>
<evidence type="ECO:0000313" key="3">
    <source>
        <dbReference type="Proteomes" id="UP001234178"/>
    </source>
</evidence>
<name>A0ABR0A2K6_9CRUS</name>
<feature type="region of interest" description="Disordered" evidence="1">
    <location>
        <begin position="1"/>
        <end position="26"/>
    </location>
</feature>
<dbReference type="EMBL" id="JAOYFB010000036">
    <property type="protein sequence ID" value="KAK4019163.1"/>
    <property type="molecule type" value="Genomic_DNA"/>
</dbReference>
<comment type="caution">
    <text evidence="2">The sequence shown here is derived from an EMBL/GenBank/DDBJ whole genome shotgun (WGS) entry which is preliminary data.</text>
</comment>
<evidence type="ECO:0000313" key="2">
    <source>
        <dbReference type="EMBL" id="KAK4019163.1"/>
    </source>
</evidence>
<dbReference type="Proteomes" id="UP001234178">
    <property type="component" value="Unassembled WGS sequence"/>
</dbReference>
<evidence type="ECO:0000256" key="1">
    <source>
        <dbReference type="SAM" id="MobiDB-lite"/>
    </source>
</evidence>
<organism evidence="2 3">
    <name type="scientific">Daphnia magna</name>
    <dbReference type="NCBI Taxonomy" id="35525"/>
    <lineage>
        <taxon>Eukaryota</taxon>
        <taxon>Metazoa</taxon>
        <taxon>Ecdysozoa</taxon>
        <taxon>Arthropoda</taxon>
        <taxon>Crustacea</taxon>
        <taxon>Branchiopoda</taxon>
        <taxon>Diplostraca</taxon>
        <taxon>Cladocera</taxon>
        <taxon>Anomopoda</taxon>
        <taxon>Daphniidae</taxon>
        <taxon>Daphnia</taxon>
    </lineage>
</organism>
<proteinExistence type="predicted"/>
<keyword evidence="3" id="KW-1185">Reference proteome</keyword>
<protein>
    <submittedName>
        <fullName evidence="2">Uncharacterized protein</fullName>
    </submittedName>
</protein>
<accession>A0ABR0A2K6</accession>
<reference evidence="2 3" key="1">
    <citation type="journal article" date="2023" name="Nucleic Acids Res.">
        <title>The hologenome of Daphnia magna reveals possible DNA methylation and microbiome-mediated evolution of the host genome.</title>
        <authorList>
            <person name="Chaturvedi A."/>
            <person name="Li X."/>
            <person name="Dhandapani V."/>
            <person name="Marshall H."/>
            <person name="Kissane S."/>
            <person name="Cuenca-Cambronero M."/>
            <person name="Asole G."/>
            <person name="Calvet F."/>
            <person name="Ruiz-Romero M."/>
            <person name="Marangio P."/>
            <person name="Guigo R."/>
            <person name="Rago D."/>
            <person name="Mirbahai L."/>
            <person name="Eastwood N."/>
            <person name="Colbourne J.K."/>
            <person name="Zhou J."/>
            <person name="Mallon E."/>
            <person name="Orsini L."/>
        </authorList>
    </citation>
    <scope>NUCLEOTIDE SEQUENCE [LARGE SCALE GENOMIC DNA]</scope>
    <source>
        <strain evidence="2">LRV0_1</strain>
    </source>
</reference>